<evidence type="ECO:0000256" key="2">
    <source>
        <dbReference type="SAM" id="MobiDB-lite"/>
    </source>
</evidence>
<name>A0A2S4KV34_9HYPO</name>
<proteinExistence type="inferred from homology"/>
<dbReference type="PANTHER" id="PTHR32470:SF2">
    <property type="entry name" value="NADH DEHYDROGENASE [UBIQUINONE] 1 ALPHA SUBCOMPLEX ASSEMBLY FACTOR 2"/>
    <property type="match status" value="1"/>
</dbReference>
<dbReference type="STRING" id="94208.A0A2S4KV34"/>
<protein>
    <submittedName>
        <fullName evidence="3">Uncharacterized protein</fullName>
    </submittedName>
</protein>
<comment type="similarity">
    <text evidence="1">Belongs to the complex I NDUFA12 subunit family.</text>
</comment>
<organism evidence="3 4">
    <name type="scientific">Tolypocladium paradoxum</name>
    <dbReference type="NCBI Taxonomy" id="94208"/>
    <lineage>
        <taxon>Eukaryota</taxon>
        <taxon>Fungi</taxon>
        <taxon>Dikarya</taxon>
        <taxon>Ascomycota</taxon>
        <taxon>Pezizomycotina</taxon>
        <taxon>Sordariomycetes</taxon>
        <taxon>Hypocreomycetidae</taxon>
        <taxon>Hypocreales</taxon>
        <taxon>Ophiocordycipitaceae</taxon>
        <taxon>Tolypocladium</taxon>
    </lineage>
</organism>
<dbReference type="PANTHER" id="PTHR32470">
    <property type="entry name" value="ADH DEHYDROGENASE [UBIQUINONE] 1 ALPHA SUBCOMPLEX ASSEMBLY FACTOR 2"/>
    <property type="match status" value="1"/>
</dbReference>
<sequence length="181" mass="20341">MVQVESPPPALAEALLHRAAPGHDLDGNTYWEFRLTRGADDGAASHPERWRRIVNYPRSTHLSDVTVGPLWHQWLRHTRPDAPSLAEQQGDVLRQERVKYLAAQADARWEAKPRVMEDPGQAAKRRALPAGQQETDRAVKQEDKPAVEDAEKNDPWAKAKAQGPGENWQPTAWSPTAAKKR</sequence>
<dbReference type="GO" id="GO:0032981">
    <property type="term" value="P:mitochondrial respiratory chain complex I assembly"/>
    <property type="evidence" value="ECO:0007669"/>
    <property type="project" value="TreeGrafter"/>
</dbReference>
<dbReference type="InterPro" id="IPR007763">
    <property type="entry name" value="NDUFA12"/>
</dbReference>
<dbReference type="InterPro" id="IPR052618">
    <property type="entry name" value="ComplexI_NDUFA12"/>
</dbReference>
<dbReference type="GO" id="GO:0005739">
    <property type="term" value="C:mitochondrion"/>
    <property type="evidence" value="ECO:0007669"/>
    <property type="project" value="TreeGrafter"/>
</dbReference>
<dbReference type="Pfam" id="PF05071">
    <property type="entry name" value="NDUFA12"/>
    <property type="match status" value="1"/>
</dbReference>
<keyword evidence="4" id="KW-1185">Reference proteome</keyword>
<evidence type="ECO:0000256" key="1">
    <source>
        <dbReference type="ARBA" id="ARBA00007355"/>
    </source>
</evidence>
<evidence type="ECO:0000313" key="3">
    <source>
        <dbReference type="EMBL" id="POR34042.1"/>
    </source>
</evidence>
<dbReference type="GO" id="GO:0045271">
    <property type="term" value="C:respiratory chain complex I"/>
    <property type="evidence" value="ECO:0007669"/>
    <property type="project" value="InterPro"/>
</dbReference>
<gene>
    <name evidence="3" type="ORF">TPAR_05708</name>
</gene>
<dbReference type="EMBL" id="PKSG01000576">
    <property type="protein sequence ID" value="POR34042.1"/>
    <property type="molecule type" value="Genomic_DNA"/>
</dbReference>
<dbReference type="OrthoDB" id="10255576at2759"/>
<dbReference type="AlphaFoldDB" id="A0A2S4KV34"/>
<accession>A0A2S4KV34</accession>
<feature type="region of interest" description="Disordered" evidence="2">
    <location>
        <begin position="111"/>
        <end position="181"/>
    </location>
</feature>
<reference evidence="3 4" key="1">
    <citation type="submission" date="2018-01" db="EMBL/GenBank/DDBJ databases">
        <title>Harnessing the power of phylogenomics to disentangle the directionality and signatures of interkingdom host jumping in the parasitic fungal genus Tolypocladium.</title>
        <authorList>
            <person name="Quandt C.A."/>
            <person name="Patterson W."/>
            <person name="Spatafora J.W."/>
        </authorList>
    </citation>
    <scope>NUCLEOTIDE SEQUENCE [LARGE SCALE GENOMIC DNA]</scope>
    <source>
        <strain evidence="3 4">NRBC 100945</strain>
    </source>
</reference>
<evidence type="ECO:0000313" key="4">
    <source>
        <dbReference type="Proteomes" id="UP000237481"/>
    </source>
</evidence>
<dbReference type="Proteomes" id="UP000237481">
    <property type="component" value="Unassembled WGS sequence"/>
</dbReference>
<feature type="compositionally biased region" description="Basic and acidic residues" evidence="2">
    <location>
        <begin position="134"/>
        <end position="157"/>
    </location>
</feature>
<comment type="caution">
    <text evidence="3">The sequence shown here is derived from an EMBL/GenBank/DDBJ whole genome shotgun (WGS) entry which is preliminary data.</text>
</comment>